<reference evidence="3" key="1">
    <citation type="journal article" date="2011" name="Nat. Genet.">
        <title>The Arabidopsis lyrata genome sequence and the basis of rapid genome size change.</title>
        <authorList>
            <person name="Hu T.T."/>
            <person name="Pattyn P."/>
            <person name="Bakker E.G."/>
            <person name="Cao J."/>
            <person name="Cheng J.-F."/>
            <person name="Clark R.M."/>
            <person name="Fahlgren N."/>
            <person name="Fawcett J.A."/>
            <person name="Grimwood J."/>
            <person name="Gundlach H."/>
            <person name="Haberer G."/>
            <person name="Hollister J.D."/>
            <person name="Ossowski S."/>
            <person name="Ottilar R.P."/>
            <person name="Salamov A.A."/>
            <person name="Schneeberger K."/>
            <person name="Spannagl M."/>
            <person name="Wang X."/>
            <person name="Yang L."/>
            <person name="Nasrallah M.E."/>
            <person name="Bergelson J."/>
            <person name="Carrington J.C."/>
            <person name="Gaut B.S."/>
            <person name="Schmutz J."/>
            <person name="Mayer K.F.X."/>
            <person name="Van de Peer Y."/>
            <person name="Grigoriev I.V."/>
            <person name="Nordborg M."/>
            <person name="Weigel D."/>
            <person name="Guo Y.-L."/>
        </authorList>
    </citation>
    <scope>NUCLEOTIDE SEQUENCE [LARGE SCALE GENOMIC DNA]</scope>
    <source>
        <strain evidence="3">cv. MN47</strain>
    </source>
</reference>
<feature type="compositionally biased region" description="Polar residues" evidence="1">
    <location>
        <begin position="86"/>
        <end position="100"/>
    </location>
</feature>
<feature type="region of interest" description="Disordered" evidence="1">
    <location>
        <begin position="59"/>
        <end position="106"/>
    </location>
</feature>
<dbReference type="Proteomes" id="UP000008694">
    <property type="component" value="Unassembled WGS sequence"/>
</dbReference>
<protein>
    <submittedName>
        <fullName evidence="2">Predicted protein</fullName>
    </submittedName>
</protein>
<gene>
    <name evidence="2" type="ORF">ARALYDRAFT_664810</name>
</gene>
<dbReference type="EMBL" id="GL348717">
    <property type="protein sequence ID" value="EFH53423.1"/>
    <property type="molecule type" value="Genomic_DNA"/>
</dbReference>
<dbReference type="Gramene" id="Al_scaffold_0005_845">
    <property type="protein sequence ID" value="Al_scaffold_0005_845"/>
    <property type="gene ID" value="Al_scaffold_0005_845"/>
</dbReference>
<accession>D7LNV6</accession>
<name>D7LNV6_ARALL</name>
<proteinExistence type="predicted"/>
<evidence type="ECO:0000313" key="2">
    <source>
        <dbReference type="EMBL" id="EFH53423.1"/>
    </source>
</evidence>
<dbReference type="AlphaFoldDB" id="D7LNV6"/>
<sequence>MAELFVWAIAEAFSDGIVGSDDLMVDESFPPRSGLLETWESTMAELVAKARAEVFCGEIEAAGDPGDETSLSPEETGEEDADNAEPQGTANQESSSSWTLNWEGRA</sequence>
<evidence type="ECO:0000256" key="1">
    <source>
        <dbReference type="SAM" id="MobiDB-lite"/>
    </source>
</evidence>
<dbReference type="HOGENOM" id="CLU_2226841_0_0_1"/>
<keyword evidence="3" id="KW-1185">Reference proteome</keyword>
<organism evidence="3">
    <name type="scientific">Arabidopsis lyrata subsp. lyrata</name>
    <name type="common">Lyre-leaved rock-cress</name>
    <dbReference type="NCBI Taxonomy" id="81972"/>
    <lineage>
        <taxon>Eukaryota</taxon>
        <taxon>Viridiplantae</taxon>
        <taxon>Streptophyta</taxon>
        <taxon>Embryophyta</taxon>
        <taxon>Tracheophyta</taxon>
        <taxon>Spermatophyta</taxon>
        <taxon>Magnoliopsida</taxon>
        <taxon>eudicotyledons</taxon>
        <taxon>Gunneridae</taxon>
        <taxon>Pentapetalae</taxon>
        <taxon>rosids</taxon>
        <taxon>malvids</taxon>
        <taxon>Brassicales</taxon>
        <taxon>Brassicaceae</taxon>
        <taxon>Camelineae</taxon>
        <taxon>Arabidopsis</taxon>
    </lineage>
</organism>
<evidence type="ECO:0000313" key="3">
    <source>
        <dbReference type="Proteomes" id="UP000008694"/>
    </source>
</evidence>